<organism evidence="2 3">
    <name type="scientific">Aureobasidium pullulans</name>
    <name type="common">Black yeast</name>
    <name type="synonym">Pullularia pullulans</name>
    <dbReference type="NCBI Taxonomy" id="5580"/>
    <lineage>
        <taxon>Eukaryota</taxon>
        <taxon>Fungi</taxon>
        <taxon>Dikarya</taxon>
        <taxon>Ascomycota</taxon>
        <taxon>Pezizomycotina</taxon>
        <taxon>Dothideomycetes</taxon>
        <taxon>Dothideomycetidae</taxon>
        <taxon>Dothideales</taxon>
        <taxon>Saccotheciaceae</taxon>
        <taxon>Aureobasidium</taxon>
    </lineage>
</organism>
<evidence type="ECO:0000256" key="1">
    <source>
        <dbReference type="SAM" id="MobiDB-lite"/>
    </source>
</evidence>
<feature type="region of interest" description="Disordered" evidence="1">
    <location>
        <begin position="94"/>
        <end position="290"/>
    </location>
</feature>
<evidence type="ECO:0000313" key="3">
    <source>
        <dbReference type="Proteomes" id="UP000308005"/>
    </source>
</evidence>
<proteinExistence type="predicted"/>
<feature type="compositionally biased region" description="Polar residues" evidence="1">
    <location>
        <begin position="196"/>
        <end position="207"/>
    </location>
</feature>
<evidence type="ECO:0000313" key="2">
    <source>
        <dbReference type="EMBL" id="THZ11515.1"/>
    </source>
</evidence>
<dbReference type="AlphaFoldDB" id="A0A4S9SMN5"/>
<comment type="caution">
    <text evidence="2">The sequence shown here is derived from an EMBL/GenBank/DDBJ whole genome shotgun (WGS) entry which is preliminary data.</text>
</comment>
<feature type="compositionally biased region" description="Polar residues" evidence="1">
    <location>
        <begin position="228"/>
        <end position="247"/>
    </location>
</feature>
<dbReference type="EMBL" id="QZBM01000726">
    <property type="protein sequence ID" value="THZ11515.1"/>
    <property type="molecule type" value="Genomic_DNA"/>
</dbReference>
<reference evidence="2 3" key="1">
    <citation type="submission" date="2018-10" db="EMBL/GenBank/DDBJ databases">
        <title>Fifty Aureobasidium pullulans genomes reveal a recombining polyextremotolerant generalist.</title>
        <authorList>
            <person name="Gostincar C."/>
            <person name="Turk M."/>
            <person name="Zajc J."/>
            <person name="Gunde-Cimerman N."/>
        </authorList>
    </citation>
    <scope>NUCLEOTIDE SEQUENCE [LARGE SCALE GENOMIC DNA]</scope>
    <source>
        <strain evidence="2 3">EXF-3863</strain>
    </source>
</reference>
<name>A0A4S9SMN5_AURPU</name>
<protein>
    <submittedName>
        <fullName evidence="2">Uncharacterized protein</fullName>
    </submittedName>
</protein>
<sequence length="367" mass="39678">MTFTFYLTTPPSTSSQNIKMSSTKTYNMESLRRELNNIPTTTAPASMPVVVRQLANIYDIESIRRELDNIAATFVSAPISMPIRLRHVTITENQSKETQKAQKGSSEKAIPPVSSTSTSLPVAKTAEESYSNKEVGTSSPPPASTPNPLYSVKKTENPHINMAQSTKQDDLIKTSTAPKPIEPRRSIFDSTWADEISTSSEPKQTSNKPDDSIKTITAPKSIKPRSSIFDSTWAGETSPSPEPQKTPTKSRRRSPKAAKQQKQASPLQETPAQPQKAAAAPKATTPKPAPKVIDIVAPQVQPTDAIKIAPRIILTDASKPAPKITITAAPQVQPTDAIKPAPKIIAATQTKPTVTNKYSIFASAYAN</sequence>
<gene>
    <name evidence="2" type="ORF">D6C91_09233</name>
</gene>
<accession>A0A4S9SMN5</accession>
<feature type="compositionally biased region" description="Low complexity" evidence="1">
    <location>
        <begin position="270"/>
        <end position="286"/>
    </location>
</feature>
<dbReference type="Proteomes" id="UP000308005">
    <property type="component" value="Unassembled WGS sequence"/>
</dbReference>